<feature type="transmembrane region" description="Helical" evidence="5">
    <location>
        <begin position="442"/>
        <end position="468"/>
    </location>
</feature>
<dbReference type="EC" id="7.1.1.-" evidence="5"/>
<feature type="transmembrane region" description="Helical" evidence="5">
    <location>
        <begin position="372"/>
        <end position="394"/>
    </location>
</feature>
<evidence type="ECO:0000256" key="4">
    <source>
        <dbReference type="ARBA" id="ARBA00023136"/>
    </source>
</evidence>
<keyword evidence="5" id="KW-1278">Translocase</keyword>
<dbReference type="Proteomes" id="UP000178082">
    <property type="component" value="Unassembled WGS sequence"/>
</dbReference>
<dbReference type="AlphaFoldDB" id="A0A1F7SFJ0"/>
<feature type="transmembrane region" description="Helical" evidence="5">
    <location>
        <begin position="242"/>
        <end position="262"/>
    </location>
</feature>
<keyword evidence="5" id="KW-0813">Transport</keyword>
<comment type="catalytic activity">
    <reaction evidence="5">
        <text>a quinone + NADH + 5 H(+)(in) = a quinol + NAD(+) + 4 H(+)(out)</text>
        <dbReference type="Rhea" id="RHEA:57888"/>
        <dbReference type="ChEBI" id="CHEBI:15378"/>
        <dbReference type="ChEBI" id="CHEBI:24646"/>
        <dbReference type="ChEBI" id="CHEBI:57540"/>
        <dbReference type="ChEBI" id="CHEBI:57945"/>
        <dbReference type="ChEBI" id="CHEBI:132124"/>
    </reaction>
</comment>
<accession>A0A1F7SFJ0</accession>
<evidence type="ECO:0000256" key="2">
    <source>
        <dbReference type="ARBA" id="ARBA00022692"/>
    </source>
</evidence>
<dbReference type="PRINTS" id="PR01434">
    <property type="entry name" value="NADHDHGNASE5"/>
</dbReference>
<feature type="transmembrane region" description="Helical" evidence="5">
    <location>
        <begin position="207"/>
        <end position="230"/>
    </location>
</feature>
<keyword evidence="5" id="KW-0520">NAD</keyword>
<dbReference type="STRING" id="1817883.A3G31_11125"/>
<feature type="transmembrane region" description="Helical" evidence="5">
    <location>
        <begin position="12"/>
        <end position="33"/>
    </location>
</feature>
<comment type="caution">
    <text evidence="8">The sequence shown here is derived from an EMBL/GenBank/DDBJ whole genome shotgun (WGS) entry which is preliminary data.</text>
</comment>
<organism evidence="8 9">
    <name type="scientific">Candidatus Schekmanbacteria bacterium RIFCSPLOWO2_12_FULL_38_15</name>
    <dbReference type="NCBI Taxonomy" id="1817883"/>
    <lineage>
        <taxon>Bacteria</taxon>
        <taxon>Candidatus Schekmaniibacteriota</taxon>
    </lineage>
</organism>
<dbReference type="HAMAP" id="MF_00445">
    <property type="entry name" value="NDH1_NuoN_1"/>
    <property type="match status" value="1"/>
</dbReference>
<keyword evidence="5" id="KW-1003">Cell membrane</keyword>
<comment type="similarity">
    <text evidence="5">Belongs to the complex I subunit 2 family.</text>
</comment>
<protein>
    <recommendedName>
        <fullName evidence="5">NADH-quinone oxidoreductase subunit N</fullName>
        <ecNumber evidence="5">7.1.1.-</ecNumber>
    </recommendedName>
    <alternativeName>
        <fullName evidence="5">NADH dehydrogenase I subunit N</fullName>
    </alternativeName>
    <alternativeName>
        <fullName evidence="5">NDH-1 subunit N</fullName>
    </alternativeName>
</protein>
<comment type="function">
    <text evidence="5">NDH-1 shuttles electrons from NADH, via FMN and iron-sulfur (Fe-S) centers, to quinones in the respiratory chain. The immediate electron acceptor for the enzyme in this species is believed to be ubiquinone. Couples the redox reaction to proton translocation (for every two electrons transferred, four hydrogen ions are translocated across the cytoplasmic membrane), and thus conserves the redox energy in a proton gradient.</text>
</comment>
<dbReference type="GO" id="GO:0048038">
    <property type="term" value="F:quinone binding"/>
    <property type="evidence" value="ECO:0007669"/>
    <property type="project" value="UniProtKB-KW"/>
</dbReference>
<feature type="transmembrane region" description="Helical" evidence="5">
    <location>
        <begin position="161"/>
        <end position="185"/>
    </location>
</feature>
<proteinExistence type="inferred from homology"/>
<evidence type="ECO:0000256" key="3">
    <source>
        <dbReference type="ARBA" id="ARBA00022989"/>
    </source>
</evidence>
<feature type="transmembrane region" description="Helical" evidence="5">
    <location>
        <begin position="108"/>
        <end position="124"/>
    </location>
</feature>
<dbReference type="InterPro" id="IPR010096">
    <property type="entry name" value="NADH-Q_OxRdtase_suN/2"/>
</dbReference>
<dbReference type="GO" id="GO:0008137">
    <property type="term" value="F:NADH dehydrogenase (ubiquinone) activity"/>
    <property type="evidence" value="ECO:0007669"/>
    <property type="project" value="InterPro"/>
</dbReference>
<dbReference type="EMBL" id="MGDI01000031">
    <property type="protein sequence ID" value="OGL52529.1"/>
    <property type="molecule type" value="Genomic_DNA"/>
</dbReference>
<comment type="subunit">
    <text evidence="5">NDH-1 is composed of 14 different subunits. Subunits NuoA, H, J, K, L, M, N constitute the membrane sector of the complex.</text>
</comment>
<keyword evidence="5" id="KW-0874">Quinone</keyword>
<feature type="transmembrane region" description="Helical" evidence="5">
    <location>
        <begin position="302"/>
        <end position="320"/>
    </location>
</feature>
<dbReference type="GO" id="GO:0005886">
    <property type="term" value="C:plasma membrane"/>
    <property type="evidence" value="ECO:0007669"/>
    <property type="project" value="UniProtKB-SubCell"/>
</dbReference>
<dbReference type="GO" id="GO:0012505">
    <property type="term" value="C:endomembrane system"/>
    <property type="evidence" value="ECO:0007669"/>
    <property type="project" value="UniProtKB-SubCell"/>
</dbReference>
<feature type="transmembrane region" description="Helical" evidence="5">
    <location>
        <begin position="130"/>
        <end position="149"/>
    </location>
</feature>
<evidence type="ECO:0000313" key="9">
    <source>
        <dbReference type="Proteomes" id="UP000178082"/>
    </source>
</evidence>
<keyword evidence="4 5" id="KW-0472">Membrane</keyword>
<dbReference type="PANTHER" id="PTHR22773">
    <property type="entry name" value="NADH DEHYDROGENASE"/>
    <property type="match status" value="1"/>
</dbReference>
<reference evidence="8 9" key="1">
    <citation type="journal article" date="2016" name="Nat. Commun.">
        <title>Thousands of microbial genomes shed light on interconnected biogeochemical processes in an aquifer system.</title>
        <authorList>
            <person name="Anantharaman K."/>
            <person name="Brown C.T."/>
            <person name="Hug L.A."/>
            <person name="Sharon I."/>
            <person name="Castelle C.J."/>
            <person name="Probst A.J."/>
            <person name="Thomas B.C."/>
            <person name="Singh A."/>
            <person name="Wilkins M.J."/>
            <person name="Karaoz U."/>
            <person name="Brodie E.L."/>
            <person name="Williams K.H."/>
            <person name="Hubbard S.S."/>
            <person name="Banfield J.F."/>
        </authorList>
    </citation>
    <scope>NUCLEOTIDE SEQUENCE [LARGE SCALE GENOMIC DNA]</scope>
</reference>
<feature type="transmembrane region" description="Helical" evidence="5">
    <location>
        <begin position="76"/>
        <end position="96"/>
    </location>
</feature>
<dbReference type="GO" id="GO:0050136">
    <property type="term" value="F:NADH dehydrogenase (quinone) (non-electrogenic) activity"/>
    <property type="evidence" value="ECO:0007669"/>
    <property type="project" value="UniProtKB-UniRule"/>
</dbReference>
<evidence type="ECO:0000313" key="8">
    <source>
        <dbReference type="EMBL" id="OGL52529.1"/>
    </source>
</evidence>
<feature type="transmembrane region" description="Helical" evidence="5">
    <location>
        <begin position="406"/>
        <end position="430"/>
    </location>
</feature>
<dbReference type="Pfam" id="PF00361">
    <property type="entry name" value="Proton_antipo_M"/>
    <property type="match status" value="1"/>
</dbReference>
<keyword evidence="2 5" id="KW-0812">Transmembrane</keyword>
<gene>
    <name evidence="5" type="primary">nuoN</name>
    <name evidence="8" type="ORF">A3G31_11125</name>
</gene>
<dbReference type="NCBIfam" id="TIGR01770">
    <property type="entry name" value="NDH_I_N"/>
    <property type="match status" value="1"/>
</dbReference>
<feature type="domain" description="NADH:quinone oxidoreductase/Mrp antiporter transmembrane" evidence="7">
    <location>
        <begin position="128"/>
        <end position="420"/>
    </location>
</feature>
<name>A0A1F7SFJ0_9BACT</name>
<evidence type="ECO:0000256" key="5">
    <source>
        <dbReference type="HAMAP-Rule" id="MF_00445"/>
    </source>
</evidence>
<sequence length="484" mass="52532">MDLFLPDINLFAIAPEIMLVVFACLVLLIDAVFPRISKTSLAFLSIMGIFLAFKSTVFLWGRKEYIFRDMMIVDNFSLFFNLIFLIGAALTILISVGHMNSEKFGHGEYYSLILFAVSGMMFMASGADMIMIFLGLEIMSIAIYVLAGFEKKNPLSNESALKYFLLGAFASAFLLYGIALIYGVAGSTKLKTISQVLSPLSSSVDPLFYVGAGLLIIGFCFKIATVPFHMWVPDVYEGAPTAITAFMSAAVKAAGFAALFRVVNSALSSIQTDITSLIWVIAVITMTLGNIVAIAQDNIKRMLAYSSIAHAGYILVALVASNEMGTSGLLYYLLAYTFMNIGAFGVVIFLSRKEDPAVNLSDYSGIGFRYPVLAICMTVFMVSLAGIPPTAGFIGKFYIFSAAVKAGYIGLAVIGVLNSAVSVFYYFRIIVYMYMKEPDREFSGLIISPSLVAAILCCALGIVLMGIFPSSTLQLTQSSVLFAW</sequence>
<comment type="subcellular location">
    <subcellularLocation>
        <location evidence="5">Cell membrane</location>
        <topology evidence="5">Multi-pass membrane protein</topology>
    </subcellularLocation>
    <subcellularLocation>
        <location evidence="1">Endomembrane system</location>
        <topology evidence="1">Multi-pass membrane protein</topology>
    </subcellularLocation>
    <subcellularLocation>
        <location evidence="6">Membrane</location>
        <topology evidence="6">Multi-pass membrane protein</topology>
    </subcellularLocation>
</comment>
<evidence type="ECO:0000259" key="7">
    <source>
        <dbReference type="Pfam" id="PF00361"/>
    </source>
</evidence>
<dbReference type="InterPro" id="IPR001750">
    <property type="entry name" value="ND/Mrp_TM"/>
</dbReference>
<keyword evidence="3 5" id="KW-1133">Transmembrane helix</keyword>
<feature type="transmembrane region" description="Helical" evidence="5">
    <location>
        <begin position="332"/>
        <end position="351"/>
    </location>
</feature>
<dbReference type="GO" id="GO:0042773">
    <property type="term" value="P:ATP synthesis coupled electron transport"/>
    <property type="evidence" value="ECO:0007669"/>
    <property type="project" value="InterPro"/>
</dbReference>
<feature type="transmembrane region" description="Helical" evidence="5">
    <location>
        <begin position="40"/>
        <end position="61"/>
    </location>
</feature>
<evidence type="ECO:0000256" key="1">
    <source>
        <dbReference type="ARBA" id="ARBA00004127"/>
    </source>
</evidence>
<feature type="transmembrane region" description="Helical" evidence="5">
    <location>
        <begin position="274"/>
        <end position="295"/>
    </location>
</feature>
<keyword evidence="5" id="KW-0830">Ubiquinone</keyword>
<evidence type="ECO:0000256" key="6">
    <source>
        <dbReference type="RuleBase" id="RU000320"/>
    </source>
</evidence>